<reference evidence="12 13" key="1">
    <citation type="submission" date="2019-03" db="EMBL/GenBank/DDBJ databases">
        <title>Rhizobium sp. nov., an bacterium isolated from biocrust in Mu Us Desert.</title>
        <authorList>
            <person name="Lixiong L."/>
        </authorList>
    </citation>
    <scope>NUCLEOTIDE SEQUENCE [LARGE SCALE GENOMIC DNA]</scope>
    <source>
        <strain evidence="12 13">SPY-1</strain>
    </source>
</reference>
<dbReference type="GO" id="GO:0043137">
    <property type="term" value="P:DNA replication, removal of RNA primer"/>
    <property type="evidence" value="ECO:0007669"/>
    <property type="project" value="TreeGrafter"/>
</dbReference>
<comment type="cofactor">
    <cofactor evidence="2">
        <name>Mg(2+)</name>
        <dbReference type="ChEBI" id="CHEBI:18420"/>
    </cofactor>
</comment>
<dbReference type="EC" id="3.1.26.4" evidence="5"/>
<dbReference type="InterPro" id="IPR036397">
    <property type="entry name" value="RNaseH_sf"/>
</dbReference>
<dbReference type="EMBL" id="SMTL01000007">
    <property type="protein sequence ID" value="TDK31293.1"/>
    <property type="molecule type" value="Genomic_DNA"/>
</dbReference>
<keyword evidence="10" id="KW-0460">Magnesium</keyword>
<keyword evidence="9" id="KW-0378">Hydrolase</keyword>
<dbReference type="Pfam" id="PF00075">
    <property type="entry name" value="RNase_H"/>
    <property type="match status" value="1"/>
</dbReference>
<dbReference type="GO" id="GO:0046872">
    <property type="term" value="F:metal ion binding"/>
    <property type="evidence" value="ECO:0007669"/>
    <property type="project" value="UniProtKB-KW"/>
</dbReference>
<evidence type="ECO:0000256" key="4">
    <source>
        <dbReference type="ARBA" id="ARBA00011245"/>
    </source>
</evidence>
<accession>A0A4R5U9K9</accession>
<dbReference type="InterPro" id="IPR022892">
    <property type="entry name" value="RNaseHI"/>
</dbReference>
<dbReference type="RefSeq" id="WP_133318009.1">
    <property type="nucleotide sequence ID" value="NZ_SMTL01000007.1"/>
</dbReference>
<organism evidence="12 13">
    <name type="scientific">Rhizobium deserti</name>
    <dbReference type="NCBI Taxonomy" id="2547961"/>
    <lineage>
        <taxon>Bacteria</taxon>
        <taxon>Pseudomonadati</taxon>
        <taxon>Pseudomonadota</taxon>
        <taxon>Alphaproteobacteria</taxon>
        <taxon>Hyphomicrobiales</taxon>
        <taxon>Rhizobiaceae</taxon>
        <taxon>Rhizobium/Agrobacterium group</taxon>
        <taxon>Rhizobium</taxon>
    </lineage>
</organism>
<evidence type="ECO:0000313" key="12">
    <source>
        <dbReference type="EMBL" id="TDK31293.1"/>
    </source>
</evidence>
<dbReference type="PANTHER" id="PTHR10642:SF26">
    <property type="entry name" value="RIBONUCLEASE H1"/>
    <property type="match status" value="1"/>
</dbReference>
<evidence type="ECO:0000256" key="9">
    <source>
        <dbReference type="ARBA" id="ARBA00022801"/>
    </source>
</evidence>
<dbReference type="PROSITE" id="PS50879">
    <property type="entry name" value="RNASE_H_1"/>
    <property type="match status" value="1"/>
</dbReference>
<dbReference type="InterPro" id="IPR002156">
    <property type="entry name" value="RNaseH_domain"/>
</dbReference>
<comment type="caution">
    <text evidence="12">The sequence shown here is derived from an EMBL/GenBank/DDBJ whole genome shotgun (WGS) entry which is preliminary data.</text>
</comment>
<keyword evidence="8" id="KW-0255">Endonuclease</keyword>
<evidence type="ECO:0000256" key="2">
    <source>
        <dbReference type="ARBA" id="ARBA00001946"/>
    </source>
</evidence>
<evidence type="ECO:0000256" key="8">
    <source>
        <dbReference type="ARBA" id="ARBA00022759"/>
    </source>
</evidence>
<evidence type="ECO:0000256" key="6">
    <source>
        <dbReference type="ARBA" id="ARBA00022722"/>
    </source>
</evidence>
<evidence type="ECO:0000256" key="3">
    <source>
        <dbReference type="ARBA" id="ARBA00005300"/>
    </source>
</evidence>
<protein>
    <recommendedName>
        <fullName evidence="5">ribonuclease H</fullName>
        <ecNumber evidence="5">3.1.26.4</ecNumber>
    </recommendedName>
</protein>
<dbReference type="InterPro" id="IPR012337">
    <property type="entry name" value="RNaseH-like_sf"/>
</dbReference>
<proteinExistence type="inferred from homology"/>
<keyword evidence="6" id="KW-0540">Nuclease</keyword>
<evidence type="ECO:0000256" key="5">
    <source>
        <dbReference type="ARBA" id="ARBA00012180"/>
    </source>
</evidence>
<dbReference type="SUPFAM" id="SSF53098">
    <property type="entry name" value="Ribonuclease H-like"/>
    <property type="match status" value="1"/>
</dbReference>
<comment type="similarity">
    <text evidence="3">Belongs to the RNase H family.</text>
</comment>
<evidence type="ECO:0000256" key="7">
    <source>
        <dbReference type="ARBA" id="ARBA00022723"/>
    </source>
</evidence>
<dbReference type="AlphaFoldDB" id="A0A4R5U9K9"/>
<evidence type="ECO:0000259" key="11">
    <source>
        <dbReference type="PROSITE" id="PS50879"/>
    </source>
</evidence>
<name>A0A4R5U9K9_9HYPH</name>
<keyword evidence="13" id="KW-1185">Reference proteome</keyword>
<gene>
    <name evidence="12" type="ORF">E2F50_20340</name>
</gene>
<dbReference type="OrthoDB" id="8082643at2"/>
<dbReference type="InterPro" id="IPR050092">
    <property type="entry name" value="RNase_H"/>
</dbReference>
<evidence type="ECO:0000256" key="10">
    <source>
        <dbReference type="ARBA" id="ARBA00022842"/>
    </source>
</evidence>
<evidence type="ECO:0000313" key="13">
    <source>
        <dbReference type="Proteomes" id="UP000295238"/>
    </source>
</evidence>
<dbReference type="GO" id="GO:0003676">
    <property type="term" value="F:nucleic acid binding"/>
    <property type="evidence" value="ECO:0007669"/>
    <property type="project" value="InterPro"/>
</dbReference>
<dbReference type="CDD" id="cd09278">
    <property type="entry name" value="RNase_HI_prokaryote_like"/>
    <property type="match status" value="1"/>
</dbReference>
<keyword evidence="7" id="KW-0479">Metal-binding</keyword>
<dbReference type="Gene3D" id="3.30.420.10">
    <property type="entry name" value="Ribonuclease H-like superfamily/Ribonuclease H"/>
    <property type="match status" value="1"/>
</dbReference>
<feature type="domain" description="RNase H type-1" evidence="11">
    <location>
        <begin position="107"/>
        <end position="259"/>
    </location>
</feature>
<dbReference type="GO" id="GO:0004523">
    <property type="term" value="F:RNA-DNA hybrid ribonuclease activity"/>
    <property type="evidence" value="ECO:0007669"/>
    <property type="project" value="UniProtKB-EC"/>
</dbReference>
<sequence length="267" mass="29040">MLRSKCANRFASLVYGPSLKSARGVVPRPQRRTNFGLNRLRSGHGSPVAASLLPLVSEIGAVSHLLGRLLPTAKNRLGSRRKARHVDGIYRLDPAVIQRLIAQTSAVESATHAFTDGSYDARASVGGWAYVVLRDGQDVRVDGGASPGRSNNFFELLGVLNAASWLAANGAKTSSVIFTDSRYVVQGCGKWRHIWRNNGWRRIVANSKARKRSIPDNATWQALDALLVANPNISVEWCKGHSGIPHNEHADLMALAASRRFAEASRS</sequence>
<comment type="subunit">
    <text evidence="4">Monomer.</text>
</comment>
<evidence type="ECO:0000256" key="1">
    <source>
        <dbReference type="ARBA" id="ARBA00000077"/>
    </source>
</evidence>
<dbReference type="PANTHER" id="PTHR10642">
    <property type="entry name" value="RIBONUCLEASE H1"/>
    <property type="match status" value="1"/>
</dbReference>
<comment type="catalytic activity">
    <reaction evidence="1">
        <text>Endonucleolytic cleavage to 5'-phosphomonoester.</text>
        <dbReference type="EC" id="3.1.26.4"/>
    </reaction>
</comment>
<dbReference type="Proteomes" id="UP000295238">
    <property type="component" value="Unassembled WGS sequence"/>
</dbReference>